<feature type="compositionally biased region" description="Low complexity" evidence="1">
    <location>
        <begin position="190"/>
        <end position="209"/>
    </location>
</feature>
<name>A0ABP3KJ49_9ACTN</name>
<reference evidence="3" key="1">
    <citation type="journal article" date="2019" name="Int. J. Syst. Evol. Microbiol.">
        <title>The Global Catalogue of Microorganisms (GCM) 10K type strain sequencing project: providing services to taxonomists for standard genome sequencing and annotation.</title>
        <authorList>
            <consortium name="The Broad Institute Genomics Platform"/>
            <consortium name="The Broad Institute Genome Sequencing Center for Infectious Disease"/>
            <person name="Wu L."/>
            <person name="Ma J."/>
        </authorList>
    </citation>
    <scope>NUCLEOTIDE SEQUENCE [LARGE SCALE GENOMIC DNA]</scope>
    <source>
        <strain evidence="3">JCM 10649</strain>
    </source>
</reference>
<accession>A0ABP3KJ49</accession>
<feature type="compositionally biased region" description="Pro residues" evidence="1">
    <location>
        <begin position="277"/>
        <end position="286"/>
    </location>
</feature>
<feature type="compositionally biased region" description="Gly residues" evidence="1">
    <location>
        <begin position="178"/>
        <end position="189"/>
    </location>
</feature>
<sequence length="476" mass="48436">MSDDKSTGKFDGYTHDQLYAMVANAKPEKLTAVADALEKAFDDLDKISKDLKVYVTRVKLEGQGGKAFHKWGEQMVMQTVKLAAYVSSAGDAMKKAGEGLSKAKSSMPAPDSMCYADVVKEMSRQANRQDAADVMTGLDSYYKVAHESLGKLEEPAFGLPPGLTGIDGEEERPYASSGSGGGASGGGPESGRAALSGAAVPSGAASGVSRYREAGDTSVPRGIDLSPAPAATHSPDLEAGTHRPSGTNIDSVTVAPPLDALARPETPLPSSDSARPPGGPTMPPGPMGRDVVLPRSPSAHKGGPGPGRAGRPEVGMPMPQPGGLPPIGARDGIVGGMPSRSGNPATGTGAPRLPLGTVVGEERGTTSRGPVGMGGAPGVPGGGASGGRNFPTGRRFATEPGGAVGMPRAPIGKPSEFTPGGTGLVRGAQPMGPLPHPATAAPNDARRRSGHRADYLVEDEETWISGRRDTVPPVID</sequence>
<feature type="compositionally biased region" description="Gly residues" evidence="1">
    <location>
        <begin position="371"/>
        <end position="386"/>
    </location>
</feature>
<organism evidence="2 3">
    <name type="scientific">Streptomyces stramineus</name>
    <dbReference type="NCBI Taxonomy" id="173861"/>
    <lineage>
        <taxon>Bacteria</taxon>
        <taxon>Bacillati</taxon>
        <taxon>Actinomycetota</taxon>
        <taxon>Actinomycetes</taxon>
        <taxon>Kitasatosporales</taxon>
        <taxon>Streptomycetaceae</taxon>
        <taxon>Streptomyces</taxon>
    </lineage>
</organism>
<comment type="caution">
    <text evidence="2">The sequence shown here is derived from an EMBL/GenBank/DDBJ whole genome shotgun (WGS) entry which is preliminary data.</text>
</comment>
<evidence type="ECO:0000256" key="1">
    <source>
        <dbReference type="SAM" id="MobiDB-lite"/>
    </source>
</evidence>
<dbReference type="EMBL" id="BAAAHB010000069">
    <property type="protein sequence ID" value="GAA0481060.1"/>
    <property type="molecule type" value="Genomic_DNA"/>
</dbReference>
<gene>
    <name evidence="2" type="ORF">GCM10009544_48710</name>
</gene>
<proteinExistence type="predicted"/>
<feature type="region of interest" description="Disordered" evidence="1">
    <location>
        <begin position="154"/>
        <end position="450"/>
    </location>
</feature>
<evidence type="ECO:0000313" key="2">
    <source>
        <dbReference type="EMBL" id="GAA0481060.1"/>
    </source>
</evidence>
<dbReference type="RefSeq" id="WP_344094462.1">
    <property type="nucleotide sequence ID" value="NZ_BAAAHB010000069.1"/>
</dbReference>
<keyword evidence="3" id="KW-1185">Reference proteome</keyword>
<evidence type="ECO:0000313" key="3">
    <source>
        <dbReference type="Proteomes" id="UP001499895"/>
    </source>
</evidence>
<dbReference type="Proteomes" id="UP001499895">
    <property type="component" value="Unassembled WGS sequence"/>
</dbReference>
<protein>
    <submittedName>
        <fullName evidence="2">Uncharacterized protein</fullName>
    </submittedName>
</protein>